<organism evidence="6 7">
    <name type="scientific">Gordonia soli NBRC 108243</name>
    <dbReference type="NCBI Taxonomy" id="1223545"/>
    <lineage>
        <taxon>Bacteria</taxon>
        <taxon>Bacillati</taxon>
        <taxon>Actinomycetota</taxon>
        <taxon>Actinomycetes</taxon>
        <taxon>Mycobacteriales</taxon>
        <taxon>Gordoniaceae</taxon>
        <taxon>Gordonia</taxon>
    </lineage>
</organism>
<dbReference type="EMBL" id="BANX01000028">
    <property type="protein sequence ID" value="GAC69804.1"/>
    <property type="molecule type" value="Genomic_DNA"/>
</dbReference>
<sequence length="240" mass="26326">MPAESWSGEAGYGYRPSSSPLAALIWWADVDTEYTYTEAATEFWGLSFGALADGGSSATLIGPATAPRELRMVPGERHWGVEFEPHVFLRGLEHKPIDELRELDTDGHWFTLGSIRFPFPALDDLERLVGSLAAQGFLVAEASVATALRGGDVGYSERNLRRMVTSTTGVRRKEIEQMRRARAAYRLLQEGATLAEAAVAAGYSDQAHMTRSFRVFAGRSPGQILRDDSSTPFDSRPSDP</sequence>
<dbReference type="InterPro" id="IPR009057">
    <property type="entry name" value="Homeodomain-like_sf"/>
</dbReference>
<dbReference type="AlphaFoldDB" id="M0QN18"/>
<keyword evidence="7" id="KW-1185">Reference proteome</keyword>
<evidence type="ECO:0000259" key="5">
    <source>
        <dbReference type="PROSITE" id="PS01124"/>
    </source>
</evidence>
<evidence type="ECO:0000313" key="7">
    <source>
        <dbReference type="Proteomes" id="UP000011666"/>
    </source>
</evidence>
<dbReference type="STRING" id="1223545.GS4_28_00520"/>
<dbReference type="GO" id="GO:0003700">
    <property type="term" value="F:DNA-binding transcription factor activity"/>
    <property type="evidence" value="ECO:0007669"/>
    <property type="project" value="InterPro"/>
</dbReference>
<dbReference type="RefSeq" id="WP_007623232.1">
    <property type="nucleotide sequence ID" value="NZ_BANX01000028.1"/>
</dbReference>
<proteinExistence type="predicted"/>
<evidence type="ECO:0000256" key="1">
    <source>
        <dbReference type="ARBA" id="ARBA00023015"/>
    </source>
</evidence>
<keyword evidence="1" id="KW-0805">Transcription regulation</keyword>
<dbReference type="PROSITE" id="PS01124">
    <property type="entry name" value="HTH_ARAC_FAMILY_2"/>
    <property type="match status" value="1"/>
</dbReference>
<dbReference type="eggNOG" id="COG2207">
    <property type="taxonomic scope" value="Bacteria"/>
</dbReference>
<dbReference type="GO" id="GO:0043565">
    <property type="term" value="F:sequence-specific DNA binding"/>
    <property type="evidence" value="ECO:0007669"/>
    <property type="project" value="InterPro"/>
</dbReference>
<dbReference type="SMART" id="SM00342">
    <property type="entry name" value="HTH_ARAC"/>
    <property type="match status" value="1"/>
</dbReference>
<gene>
    <name evidence="6" type="ORF">GS4_28_00520</name>
</gene>
<evidence type="ECO:0000256" key="4">
    <source>
        <dbReference type="SAM" id="MobiDB-lite"/>
    </source>
</evidence>
<comment type="caution">
    <text evidence="6">The sequence shown here is derived from an EMBL/GenBank/DDBJ whole genome shotgun (WGS) entry which is preliminary data.</text>
</comment>
<feature type="region of interest" description="Disordered" evidence="4">
    <location>
        <begin position="220"/>
        <end position="240"/>
    </location>
</feature>
<dbReference type="InterPro" id="IPR018060">
    <property type="entry name" value="HTH_AraC"/>
</dbReference>
<feature type="domain" description="HTH araC/xylS-type" evidence="5">
    <location>
        <begin position="153"/>
        <end position="227"/>
    </location>
</feature>
<dbReference type="Gene3D" id="1.10.10.60">
    <property type="entry name" value="Homeodomain-like"/>
    <property type="match status" value="1"/>
</dbReference>
<evidence type="ECO:0000256" key="2">
    <source>
        <dbReference type="ARBA" id="ARBA00023125"/>
    </source>
</evidence>
<dbReference type="SUPFAM" id="SSF46689">
    <property type="entry name" value="Homeodomain-like"/>
    <property type="match status" value="1"/>
</dbReference>
<keyword evidence="3" id="KW-0804">Transcription</keyword>
<name>M0QN18_9ACTN</name>
<dbReference type="OrthoDB" id="2559672at2"/>
<keyword evidence="2" id="KW-0238">DNA-binding</keyword>
<dbReference type="PANTHER" id="PTHR46796:SF15">
    <property type="entry name" value="BLL1074 PROTEIN"/>
    <property type="match status" value="1"/>
</dbReference>
<accession>M0QN18</accession>
<evidence type="ECO:0000313" key="6">
    <source>
        <dbReference type="EMBL" id="GAC69804.1"/>
    </source>
</evidence>
<dbReference type="InterPro" id="IPR050204">
    <property type="entry name" value="AraC_XylS_family_regulators"/>
</dbReference>
<dbReference type="Proteomes" id="UP000011666">
    <property type="component" value="Unassembled WGS sequence"/>
</dbReference>
<dbReference type="Pfam" id="PF12833">
    <property type="entry name" value="HTH_18"/>
    <property type="match status" value="1"/>
</dbReference>
<evidence type="ECO:0000256" key="3">
    <source>
        <dbReference type="ARBA" id="ARBA00023163"/>
    </source>
</evidence>
<reference evidence="6 7" key="1">
    <citation type="submission" date="2013-01" db="EMBL/GenBank/DDBJ databases">
        <title>Whole genome shotgun sequence of Gordonia soli NBRC 108243.</title>
        <authorList>
            <person name="Isaki-Nakamura S."/>
            <person name="Hosoyama A."/>
            <person name="Tsuchikane K."/>
            <person name="Ando Y."/>
            <person name="Baba S."/>
            <person name="Ohji S."/>
            <person name="Hamada M."/>
            <person name="Tamura T."/>
            <person name="Yamazoe A."/>
            <person name="Yamazaki S."/>
            <person name="Fujita N."/>
        </authorList>
    </citation>
    <scope>NUCLEOTIDE SEQUENCE [LARGE SCALE GENOMIC DNA]</scope>
    <source>
        <strain evidence="6 7">NBRC 108243</strain>
    </source>
</reference>
<protein>
    <submittedName>
        <fullName evidence="6">Putative AraC family transcriptional regulator</fullName>
    </submittedName>
</protein>
<dbReference type="PANTHER" id="PTHR46796">
    <property type="entry name" value="HTH-TYPE TRANSCRIPTIONAL ACTIVATOR RHAS-RELATED"/>
    <property type="match status" value="1"/>
</dbReference>